<name>A0A645I9H7_9ZZZZ</name>
<gene>
    <name evidence="1" type="ORF">SDC9_195354</name>
</gene>
<dbReference type="EMBL" id="VSSQ01109479">
    <property type="protein sequence ID" value="MPN47750.1"/>
    <property type="molecule type" value="Genomic_DNA"/>
</dbReference>
<dbReference type="AlphaFoldDB" id="A0A645I9H7"/>
<proteinExistence type="predicted"/>
<comment type="caution">
    <text evidence="1">The sequence shown here is derived from an EMBL/GenBank/DDBJ whole genome shotgun (WGS) entry which is preliminary data.</text>
</comment>
<organism evidence="1">
    <name type="scientific">bioreactor metagenome</name>
    <dbReference type="NCBI Taxonomy" id="1076179"/>
    <lineage>
        <taxon>unclassified sequences</taxon>
        <taxon>metagenomes</taxon>
        <taxon>ecological metagenomes</taxon>
    </lineage>
</organism>
<accession>A0A645I9H7</accession>
<evidence type="ECO:0000313" key="1">
    <source>
        <dbReference type="EMBL" id="MPN47750.1"/>
    </source>
</evidence>
<sequence>MLGHTGEKSYEYRSHALMALLRIGRAHPTARGRIGQLAAGVLEDEQWRLDARLKGTVADLKRMDPLFRIAAAAEFDRWQLPHRIGATLRRLPLDATERALAQRRGLLP</sequence>
<reference evidence="1" key="1">
    <citation type="submission" date="2019-08" db="EMBL/GenBank/DDBJ databases">
        <authorList>
            <person name="Kucharzyk K."/>
            <person name="Murdoch R.W."/>
            <person name="Higgins S."/>
            <person name="Loffler F."/>
        </authorList>
    </citation>
    <scope>NUCLEOTIDE SEQUENCE</scope>
</reference>
<protein>
    <submittedName>
        <fullName evidence="1">Uncharacterized protein</fullName>
    </submittedName>
</protein>